<keyword evidence="5" id="KW-1185">Reference proteome</keyword>
<proteinExistence type="predicted"/>
<feature type="domain" description="Inner membrane protein YgaP-like transmembrane" evidence="2">
    <location>
        <begin position="1"/>
        <end position="71"/>
    </location>
</feature>
<organism evidence="4 6">
    <name type="scientific">Thalassospira marina</name>
    <dbReference type="NCBI Taxonomy" id="2048283"/>
    <lineage>
        <taxon>Bacteria</taxon>
        <taxon>Pseudomonadati</taxon>
        <taxon>Pseudomonadota</taxon>
        <taxon>Alphaproteobacteria</taxon>
        <taxon>Rhodospirillales</taxon>
        <taxon>Thalassospiraceae</taxon>
        <taxon>Thalassospira</taxon>
    </lineage>
</organism>
<evidence type="ECO:0000313" key="6">
    <source>
        <dbReference type="Proteomes" id="UP000233597"/>
    </source>
</evidence>
<feature type="transmembrane region" description="Helical" evidence="1">
    <location>
        <begin position="44"/>
        <end position="65"/>
    </location>
</feature>
<protein>
    <recommendedName>
        <fullName evidence="2">Inner membrane protein YgaP-like transmembrane domain-containing protein</fullName>
    </recommendedName>
</protein>
<reference evidence="3 5" key="2">
    <citation type="submission" date="2017-10" db="EMBL/GenBank/DDBJ databases">
        <title>Biodiversity and function of Thalassospira species in the particle-attached aromatic-hydrocarbon-degrading consortia from the surface seawater of the China South Sea.</title>
        <authorList>
            <person name="Dong C."/>
            <person name="Liu R."/>
            <person name="Shao Z."/>
        </authorList>
    </citation>
    <scope>NUCLEOTIDE SEQUENCE [LARGE SCALE GENOMIC DNA]</scope>
    <source>
        <strain evidence="3 5">CSC3H3</strain>
    </source>
</reference>
<gene>
    <name evidence="4" type="ORF">COO20_22720</name>
    <name evidence="3" type="ORF">CSC3H3_10795</name>
</gene>
<dbReference type="InterPro" id="IPR021309">
    <property type="entry name" value="YgaP-like_TM"/>
</dbReference>
<evidence type="ECO:0000259" key="2">
    <source>
        <dbReference type="Pfam" id="PF11127"/>
    </source>
</evidence>
<dbReference type="Pfam" id="PF11127">
    <property type="entry name" value="YgaP-like_TM"/>
    <property type="match status" value="1"/>
</dbReference>
<accession>A0A2N3KGB7</accession>
<keyword evidence="1" id="KW-0472">Membrane</keyword>
<dbReference type="AlphaFoldDB" id="A0A2N3KGB7"/>
<dbReference type="RefSeq" id="WP_101270718.1">
    <property type="nucleotide sequence ID" value="NZ_CP024199.1"/>
</dbReference>
<dbReference type="EMBL" id="NWTK01000019">
    <property type="protein sequence ID" value="PKR49609.1"/>
    <property type="molecule type" value="Genomic_DNA"/>
</dbReference>
<dbReference type="OrthoDB" id="9804804at2"/>
<dbReference type="KEGG" id="thac:CSC3H3_10795"/>
<keyword evidence="1" id="KW-1133">Transmembrane helix</keyword>
<evidence type="ECO:0000313" key="5">
    <source>
        <dbReference type="Proteomes" id="UP000233458"/>
    </source>
</evidence>
<evidence type="ECO:0000313" key="4">
    <source>
        <dbReference type="EMBL" id="PKR49609.1"/>
    </source>
</evidence>
<name>A0A2N3KGB7_9PROT</name>
<evidence type="ECO:0000256" key="1">
    <source>
        <dbReference type="SAM" id="Phobius"/>
    </source>
</evidence>
<reference evidence="4 6" key="1">
    <citation type="submission" date="2017-09" db="EMBL/GenBank/DDBJ databases">
        <title>Biodiversity and function of Thalassospira species in the particle-attached aromatic-hydrocarbon-degrading consortia from the surface seawater of the South China Sea.</title>
        <authorList>
            <person name="Dong C."/>
            <person name="Liu R."/>
            <person name="Shao Z."/>
        </authorList>
    </citation>
    <scope>NUCLEOTIDE SEQUENCE [LARGE SCALE GENOMIC DNA]</scope>
    <source>
        <strain evidence="4 6">CSC1P2</strain>
    </source>
</reference>
<keyword evidence="1" id="KW-0812">Transmembrane</keyword>
<dbReference type="Proteomes" id="UP000233597">
    <property type="component" value="Unassembled WGS sequence"/>
</dbReference>
<dbReference type="Proteomes" id="UP000233458">
    <property type="component" value="Chromosome"/>
</dbReference>
<dbReference type="EMBL" id="CP024199">
    <property type="protein sequence ID" value="AUG53148.1"/>
    <property type="molecule type" value="Genomic_DNA"/>
</dbReference>
<evidence type="ECO:0000313" key="3">
    <source>
        <dbReference type="EMBL" id="AUG53148.1"/>
    </source>
</evidence>
<sequence>MSNLGRLDRAARFIAGIVLLALPFLLAGEGGVMAAMGGFAWLSFVVGAVMLITAIFRFCPAYWLFGIRTCQIGTGAGSGSSPK</sequence>